<dbReference type="PANTHER" id="PTHR48024">
    <property type="entry name" value="GEO13361P1-RELATED"/>
    <property type="match status" value="1"/>
</dbReference>
<dbReference type="InterPro" id="IPR012677">
    <property type="entry name" value="Nucleotide-bd_a/b_plait_sf"/>
</dbReference>
<protein>
    <submittedName>
        <fullName evidence="5">RRM domain-containing protein</fullName>
    </submittedName>
</protein>
<dbReference type="InterPro" id="IPR050886">
    <property type="entry name" value="RNA-binding_reg"/>
</dbReference>
<dbReference type="Gene3D" id="3.30.70.330">
    <property type="match status" value="1"/>
</dbReference>
<dbReference type="WBParaSite" id="jg4157">
    <property type="protein sequence ID" value="jg4157"/>
    <property type="gene ID" value="jg4157"/>
</dbReference>
<evidence type="ECO:0000256" key="1">
    <source>
        <dbReference type="ARBA" id="ARBA00022884"/>
    </source>
</evidence>
<keyword evidence="1 2" id="KW-0694">RNA-binding</keyword>
<evidence type="ECO:0000313" key="4">
    <source>
        <dbReference type="Proteomes" id="UP000887574"/>
    </source>
</evidence>
<dbReference type="SUPFAM" id="SSF54928">
    <property type="entry name" value="RNA-binding domain, RBD"/>
    <property type="match status" value="1"/>
</dbReference>
<accession>A0A915EAQ6</accession>
<proteinExistence type="predicted"/>
<dbReference type="Pfam" id="PF00076">
    <property type="entry name" value="RRM_1"/>
    <property type="match status" value="1"/>
</dbReference>
<evidence type="ECO:0000313" key="5">
    <source>
        <dbReference type="WBParaSite" id="jg4157"/>
    </source>
</evidence>
<dbReference type="InterPro" id="IPR000504">
    <property type="entry name" value="RRM_dom"/>
</dbReference>
<dbReference type="PROSITE" id="PS50102">
    <property type="entry name" value="RRM"/>
    <property type="match status" value="1"/>
</dbReference>
<sequence>MIDPFFRNRICLQLRSFGGGGSYTKQPSFAGNSKASKDETKLFIGGLAMVTNESSLSNFFSQFGQVVDCVVMRNEEQRSKGFGFVTLASKDQLTAALGALPHTIDGKVVDSKAAVPRSANRTSTSSSMHDVVPIVSIWWVSLPSIRRPNFQLLGVSEASLRSTLSRTARLACRVAFAFVHFGGNSSVDKCLAQPSHNIGNSHARQPYPSGRNAGYNHQTYGSPAGGAFPGGTYPHVNPAMQQYPHVNPAMQQYQTGYSGYAGSPATGGGYPSAGGYTPYGMPISAIVRPVSSWEAGGTNVPDVNQLPSGFSRAQPPIHRLPPVGLQISQRISKTISITSGMTRRPSILSFCSIFVSLHICWK</sequence>
<organism evidence="4 5">
    <name type="scientific">Ditylenchus dipsaci</name>
    <dbReference type="NCBI Taxonomy" id="166011"/>
    <lineage>
        <taxon>Eukaryota</taxon>
        <taxon>Metazoa</taxon>
        <taxon>Ecdysozoa</taxon>
        <taxon>Nematoda</taxon>
        <taxon>Chromadorea</taxon>
        <taxon>Rhabditida</taxon>
        <taxon>Tylenchina</taxon>
        <taxon>Tylenchomorpha</taxon>
        <taxon>Sphaerularioidea</taxon>
        <taxon>Anguinidae</taxon>
        <taxon>Anguininae</taxon>
        <taxon>Ditylenchus</taxon>
    </lineage>
</organism>
<name>A0A915EAQ6_9BILA</name>
<dbReference type="SMART" id="SM00360">
    <property type="entry name" value="RRM"/>
    <property type="match status" value="1"/>
</dbReference>
<keyword evidence="4" id="KW-1185">Reference proteome</keyword>
<reference evidence="5" key="1">
    <citation type="submission" date="2022-11" db="UniProtKB">
        <authorList>
            <consortium name="WormBaseParasite"/>
        </authorList>
    </citation>
    <scope>IDENTIFICATION</scope>
</reference>
<evidence type="ECO:0000256" key="2">
    <source>
        <dbReference type="PROSITE-ProRule" id="PRU00176"/>
    </source>
</evidence>
<dbReference type="GO" id="GO:0003723">
    <property type="term" value="F:RNA binding"/>
    <property type="evidence" value="ECO:0007669"/>
    <property type="project" value="UniProtKB-UniRule"/>
</dbReference>
<evidence type="ECO:0000259" key="3">
    <source>
        <dbReference type="PROSITE" id="PS50102"/>
    </source>
</evidence>
<feature type="domain" description="RRM" evidence="3">
    <location>
        <begin position="40"/>
        <end position="121"/>
    </location>
</feature>
<dbReference type="AlphaFoldDB" id="A0A915EAQ6"/>
<dbReference type="InterPro" id="IPR035979">
    <property type="entry name" value="RBD_domain_sf"/>
</dbReference>
<dbReference type="Proteomes" id="UP000887574">
    <property type="component" value="Unplaced"/>
</dbReference>
<dbReference type="PANTHER" id="PTHR48024:SF56">
    <property type="entry name" value="HETEROGENEOUS NUCLEAR RIBONUCLEOPROTEIN A0"/>
    <property type="match status" value="1"/>
</dbReference>
<dbReference type="GO" id="GO:0005634">
    <property type="term" value="C:nucleus"/>
    <property type="evidence" value="ECO:0007669"/>
    <property type="project" value="TreeGrafter"/>
</dbReference>